<evidence type="ECO:0008006" key="4">
    <source>
        <dbReference type="Google" id="ProtNLM"/>
    </source>
</evidence>
<organism evidence="2 3">
    <name type="scientific">Alicyclobacillus acidoterrestris (strain ATCC 49025 / DSM 3922 / CIP 106132 / NCIMB 13137 / GD3B)</name>
    <dbReference type="NCBI Taxonomy" id="1356854"/>
    <lineage>
        <taxon>Bacteria</taxon>
        <taxon>Bacillati</taxon>
        <taxon>Bacillota</taxon>
        <taxon>Bacilli</taxon>
        <taxon>Bacillales</taxon>
        <taxon>Alicyclobacillaceae</taxon>
        <taxon>Alicyclobacillus</taxon>
    </lineage>
</organism>
<dbReference type="SUPFAM" id="SSF46689">
    <property type="entry name" value="Homeodomain-like"/>
    <property type="match status" value="1"/>
</dbReference>
<feature type="coiled-coil region" evidence="1">
    <location>
        <begin position="76"/>
        <end position="110"/>
    </location>
</feature>
<keyword evidence="3" id="KW-1185">Reference proteome</keyword>
<dbReference type="KEGG" id="aaco:K1I37_16600"/>
<dbReference type="AlphaFoldDB" id="A0A9E7CXR3"/>
<evidence type="ECO:0000313" key="2">
    <source>
        <dbReference type="EMBL" id="UNO48276.1"/>
    </source>
</evidence>
<keyword evidence="1" id="KW-0175">Coiled coil</keyword>
<evidence type="ECO:0000256" key="1">
    <source>
        <dbReference type="SAM" id="Coils"/>
    </source>
</evidence>
<evidence type="ECO:0000313" key="3">
    <source>
        <dbReference type="Proteomes" id="UP000829401"/>
    </source>
</evidence>
<sequence>MHLKANHKTRDSPSDIQAGNFIDCHYYCYNQRSQVCGGFDAYVARKHEIRANVVNRWVSLYKNGGFSIGKTGTGSTNITTDEYQQLVAENKELEKTNEQLKRTLGEQALEVSILRDLLKKANPHLRTK</sequence>
<dbReference type="InterPro" id="IPR009057">
    <property type="entry name" value="Homeodomain-like_sf"/>
</dbReference>
<reference evidence="3" key="1">
    <citation type="journal article" date="2022" name="G3 (Bethesda)">
        <title>Unveiling the complete genome sequence of Alicyclobacillus acidoterrestris DSM 3922T, a taint-producing strain.</title>
        <authorList>
            <person name="Leonardo I.C."/>
            <person name="Barreto Crespo M.T."/>
            <person name="Gaspar F.B."/>
        </authorList>
    </citation>
    <scope>NUCLEOTIDE SEQUENCE [LARGE SCALE GENOMIC DNA]</scope>
    <source>
        <strain evidence="3">DSM 3922</strain>
    </source>
</reference>
<name>A0A9E7CXR3_ALIAG</name>
<protein>
    <recommendedName>
        <fullName evidence="4">Transposase</fullName>
    </recommendedName>
</protein>
<dbReference type="EMBL" id="CP080467">
    <property type="protein sequence ID" value="UNO48276.1"/>
    <property type="molecule type" value="Genomic_DNA"/>
</dbReference>
<gene>
    <name evidence="2" type="ORF">K1I37_16600</name>
</gene>
<dbReference type="Proteomes" id="UP000829401">
    <property type="component" value="Chromosome"/>
</dbReference>
<accession>A0A9E7CXR3</accession>
<proteinExistence type="predicted"/>